<dbReference type="InterPro" id="IPR013116">
    <property type="entry name" value="KARI_N"/>
</dbReference>
<dbReference type="SUPFAM" id="SSF48179">
    <property type="entry name" value="6-phosphogluconate dehydrogenase C-terminal domain-like"/>
    <property type="match status" value="2"/>
</dbReference>
<dbReference type="SUPFAM" id="SSF51735">
    <property type="entry name" value="NAD(P)-binding Rossmann-fold domains"/>
    <property type="match status" value="1"/>
</dbReference>
<dbReference type="eggNOG" id="COG0059">
    <property type="taxonomic scope" value="Bacteria"/>
</dbReference>
<evidence type="ECO:0000256" key="4">
    <source>
        <dbReference type="ARBA" id="ARBA00022605"/>
    </source>
</evidence>
<evidence type="ECO:0000313" key="17">
    <source>
        <dbReference type="Proteomes" id="UP000016900"/>
    </source>
</evidence>
<feature type="binding site" evidence="12">
    <location>
        <position position="136"/>
    </location>
    <ligand>
        <name>NADP(+)</name>
        <dbReference type="ChEBI" id="CHEBI:58349"/>
    </ligand>
</feature>
<evidence type="ECO:0000256" key="12">
    <source>
        <dbReference type="HAMAP-Rule" id="MF_00435"/>
    </source>
</evidence>
<evidence type="ECO:0000256" key="1">
    <source>
        <dbReference type="ARBA" id="ARBA00004864"/>
    </source>
</evidence>
<dbReference type="STRING" id="1235990.BMSBPS_0667"/>
<keyword evidence="4 12" id="KW-0028">Amino-acid biosynthesis</keyword>
<dbReference type="Gene3D" id="3.40.50.720">
    <property type="entry name" value="NAD(P)-binding Rossmann-like Domain"/>
    <property type="match status" value="1"/>
</dbReference>
<feature type="domain" description="KARI C-terminal knotted" evidence="15">
    <location>
        <begin position="332"/>
        <end position="462"/>
    </location>
</feature>
<dbReference type="GO" id="GO:0009097">
    <property type="term" value="P:isoleucine biosynthetic process"/>
    <property type="evidence" value="ECO:0007669"/>
    <property type="project" value="UniProtKB-UniRule"/>
</dbReference>
<comment type="pathway">
    <text evidence="1 12">Amino-acid biosynthesis; L-valine biosynthesis; L-valine from pyruvate: step 2/4.</text>
</comment>
<dbReference type="Gene3D" id="1.10.1040.10">
    <property type="entry name" value="N-(1-d-carboxylethyl)-l-norvaline Dehydrogenase, domain 2"/>
    <property type="match status" value="1"/>
</dbReference>
<feature type="binding site" evidence="12">
    <location>
        <position position="56"/>
    </location>
    <ligand>
        <name>NADP(+)</name>
        <dbReference type="ChEBI" id="CHEBI:58349"/>
    </ligand>
</feature>
<dbReference type="GO" id="GO:0004455">
    <property type="term" value="F:ketol-acid reductoisomerase activity"/>
    <property type="evidence" value="ECO:0007669"/>
    <property type="project" value="UniProtKB-UniRule"/>
</dbReference>
<dbReference type="UniPathway" id="UPA00049">
    <property type="reaction ID" value="UER00060"/>
</dbReference>
<feature type="binding site" evidence="12 13">
    <location>
        <position position="367"/>
    </location>
    <ligand>
        <name>Mg(2+)</name>
        <dbReference type="ChEBI" id="CHEBI:18420"/>
        <label>2</label>
    </ligand>
</feature>
<evidence type="ECO:0000256" key="10">
    <source>
        <dbReference type="ARBA" id="ARBA00047612"/>
    </source>
</evidence>
<feature type="binding site" evidence="12 13">
    <location>
        <position position="392"/>
    </location>
    <ligand>
        <name>substrate</name>
    </ligand>
</feature>
<evidence type="ECO:0000256" key="11">
    <source>
        <dbReference type="ARBA" id="ARBA00049021"/>
    </source>
</evidence>
<keyword evidence="9 12" id="KW-0100">Branched-chain amino acid biosynthesis</keyword>
<dbReference type="EMBL" id="AP012554">
    <property type="protein sequence ID" value="BAO00171.1"/>
    <property type="molecule type" value="Genomic_DNA"/>
</dbReference>
<feature type="binding site" evidence="12 13">
    <location>
        <position position="195"/>
    </location>
    <ligand>
        <name>Mg(2+)</name>
        <dbReference type="ChEBI" id="CHEBI:18420"/>
        <label>2</label>
    </ligand>
</feature>
<proteinExistence type="inferred from homology"/>
<dbReference type="NCBIfam" id="NF003557">
    <property type="entry name" value="PRK05225.1"/>
    <property type="match status" value="1"/>
</dbReference>
<dbReference type="UniPathway" id="UPA00047">
    <property type="reaction ID" value="UER00056"/>
</dbReference>
<reference evidence="16 17" key="1">
    <citation type="submission" date="2012-10" db="EMBL/GenBank/DDBJ databases">
        <title>Genome sequence of the symbiont of the pentatomidae stink bug Halyomorpha halys.</title>
        <authorList>
            <person name="Kobayashi H."/>
            <person name="Fujii-Muramatsu R."/>
            <person name="Takeishi K."/>
            <person name="Noda H."/>
        </authorList>
    </citation>
    <scope>NUCLEOTIDE SEQUENCE [LARGE SCALE GENOMIC DNA]</scope>
</reference>
<keyword evidence="6" id="KW-0677">Repeat</keyword>
<keyword evidence="12" id="KW-0521">NADP</keyword>
<name>U3U244_9GAMM</name>
<dbReference type="InterPro" id="IPR013328">
    <property type="entry name" value="6PGD_dom2"/>
</dbReference>
<feature type="binding site" evidence="12 13">
    <location>
        <position position="199"/>
    </location>
    <ligand>
        <name>Mg(2+)</name>
        <dbReference type="ChEBI" id="CHEBI:18420"/>
        <label>1</label>
    </ligand>
</feature>
<gene>
    <name evidence="12 16" type="primary">ilvC</name>
    <name evidence="16" type="ORF">HHS_02010</name>
</gene>
<organism evidence="16 17">
    <name type="scientific">Candidatus Pantoea carbekii</name>
    <dbReference type="NCBI Taxonomy" id="1235990"/>
    <lineage>
        <taxon>Bacteria</taxon>
        <taxon>Pseudomonadati</taxon>
        <taxon>Pseudomonadota</taxon>
        <taxon>Gammaproteobacteria</taxon>
        <taxon>Enterobacterales</taxon>
        <taxon>Erwiniaceae</taxon>
        <taxon>Pantoea</taxon>
    </lineage>
</organism>
<accession>U3U244</accession>
<evidence type="ECO:0000259" key="15">
    <source>
        <dbReference type="PROSITE" id="PS51851"/>
    </source>
</evidence>
<feature type="domain" description="KARI C-terminal knotted" evidence="15">
    <location>
        <begin position="187"/>
        <end position="331"/>
    </location>
</feature>
<comment type="function">
    <text evidence="12">Involved in the biosynthesis of branched-chain amino acids (BCAA). Catalyzes an alkyl-migration followed by a ketol-acid reduction of (S)-2-acetolactate (S2AL) to yield (R)-2,3-dihydroxy-isovalerate. In the isomerase reaction, S2AL is rearranged via a Mg-dependent methyl migration to produce 3-hydroxy-3-methyl-2-ketobutyrate (HMKB). In the reductase reaction, this 2-ketoacid undergoes a metal-dependent reduction by NADPH to yield (R)-2,3-dihydroxy-isovalerate.</text>
</comment>
<keyword evidence="7 12" id="KW-0460">Magnesium</keyword>
<evidence type="ECO:0000256" key="5">
    <source>
        <dbReference type="ARBA" id="ARBA00022723"/>
    </source>
</evidence>
<evidence type="ECO:0000256" key="3">
    <source>
        <dbReference type="ARBA" id="ARBA00010318"/>
    </source>
</evidence>
<evidence type="ECO:0000256" key="7">
    <source>
        <dbReference type="ARBA" id="ARBA00022842"/>
    </source>
</evidence>
<dbReference type="Pfam" id="PF01450">
    <property type="entry name" value="KARI_C"/>
    <property type="match status" value="2"/>
</dbReference>
<dbReference type="AlphaFoldDB" id="U3U244"/>
<feature type="binding site" evidence="13">
    <location>
        <position position="256"/>
    </location>
    <ligand>
        <name>substrate</name>
    </ligand>
</feature>
<comment type="catalytic activity">
    <reaction evidence="10 12">
        <text>(2R,3R)-2,3-dihydroxy-3-methylpentanoate + NADP(+) = (S)-2-ethyl-2-hydroxy-3-oxobutanoate + NADPH + H(+)</text>
        <dbReference type="Rhea" id="RHEA:13493"/>
        <dbReference type="ChEBI" id="CHEBI:15378"/>
        <dbReference type="ChEBI" id="CHEBI:49256"/>
        <dbReference type="ChEBI" id="CHEBI:49258"/>
        <dbReference type="ChEBI" id="CHEBI:57783"/>
        <dbReference type="ChEBI" id="CHEBI:58349"/>
        <dbReference type="EC" id="1.1.1.86"/>
    </reaction>
</comment>
<feature type="binding site" evidence="12 13">
    <location>
        <position position="371"/>
    </location>
    <ligand>
        <name>Mg(2+)</name>
        <dbReference type="ChEBI" id="CHEBI:18420"/>
        <label>2</label>
    </ligand>
</feature>
<dbReference type="InterPro" id="IPR008927">
    <property type="entry name" value="6-PGluconate_DH-like_C_sf"/>
</dbReference>
<evidence type="ECO:0000259" key="14">
    <source>
        <dbReference type="PROSITE" id="PS51850"/>
    </source>
</evidence>
<feature type="domain" description="KARI N-terminal Rossmann" evidence="14">
    <location>
        <begin position="1"/>
        <end position="186"/>
    </location>
</feature>
<dbReference type="PANTHER" id="PTHR21371">
    <property type="entry name" value="KETOL-ACID REDUCTOISOMERASE, MITOCHONDRIAL"/>
    <property type="match status" value="1"/>
</dbReference>
<comment type="cofactor">
    <cofactor evidence="12">
        <name>Mg(2+)</name>
        <dbReference type="ChEBI" id="CHEBI:18420"/>
    </cofactor>
    <text evidence="12">Binds 2 magnesium ions per subunit.</text>
</comment>
<dbReference type="GO" id="GO:0005829">
    <property type="term" value="C:cytosol"/>
    <property type="evidence" value="ECO:0007669"/>
    <property type="project" value="TreeGrafter"/>
</dbReference>
<comment type="caution">
    <text evidence="13">Lacks conserved residue(s) required for the propagation of feature annotation.</text>
</comment>
<evidence type="ECO:0000256" key="8">
    <source>
        <dbReference type="ARBA" id="ARBA00023002"/>
    </source>
</evidence>
<sequence>MERSEFNDRISLLKGKKIVIVGCGAQGLNQGLNMRDSGLDISYALRSEAIAEKRISFCNASNNGFKVGTYEELIPQADLVINLTPDKQHSIVVQSLQPLMKNGAVLGYSHGFNIVEVGEIIRKDITVIMVAPKCPGTEVREEYKRGFGVPTLIAVHAENDPKCEGIAIAKAWAVAIGGDRAGVLESSFIAEVKSDLMGEQTILCGMLQAGSLLCFDKLREEGYDLGYAQKLIQLGWQTITESLKLGGITLMMDRLSNPAKLRACALSESLKDILCPLFQKHMDDIISGNFSENMIADWNNNDKKLLTWRKKTSKTVFENTLQSNETIKEQEYYDKGILLVAIVKAGVELAFETMVDVGIREESAYYESLHELPLIANTIARKRLYGMNLIISDTAEYGSYLFSFNAVPLLREFIKKLQSDNLGKIIEYTKIDNIELRNINEAIRKHPIEMIGRKLRYYMRDMKCIENNS</sequence>
<dbReference type="PATRIC" id="fig|1235990.3.peg.200"/>
<dbReference type="InterPro" id="IPR000506">
    <property type="entry name" value="KARI_C"/>
</dbReference>
<keyword evidence="8 12" id="KW-0560">Oxidoreductase</keyword>
<dbReference type="GO" id="GO:0000287">
    <property type="term" value="F:magnesium ion binding"/>
    <property type="evidence" value="ECO:0007669"/>
    <property type="project" value="UniProtKB-UniRule"/>
</dbReference>
<dbReference type="Pfam" id="PF07991">
    <property type="entry name" value="KARI_N"/>
    <property type="match status" value="1"/>
</dbReference>
<comment type="pathway">
    <text evidence="2 12">Amino-acid biosynthesis; L-isoleucine biosynthesis; L-isoleucine from 2-oxobutanoate: step 2/4.</text>
</comment>
<comment type="catalytic activity">
    <reaction evidence="11 12">
        <text>(2R)-2,3-dihydroxy-3-methylbutanoate + NADP(+) = (2S)-2-acetolactate + NADPH + H(+)</text>
        <dbReference type="Rhea" id="RHEA:22068"/>
        <dbReference type="ChEBI" id="CHEBI:15378"/>
        <dbReference type="ChEBI" id="CHEBI:49072"/>
        <dbReference type="ChEBI" id="CHEBI:57783"/>
        <dbReference type="ChEBI" id="CHEBI:58349"/>
        <dbReference type="ChEBI" id="CHEBI:58476"/>
        <dbReference type="EC" id="1.1.1.86"/>
    </reaction>
</comment>
<feature type="binding site" evidence="12">
    <location>
        <begin position="23"/>
        <end position="26"/>
    </location>
    <ligand>
        <name>NADP(+)</name>
        <dbReference type="ChEBI" id="CHEBI:58349"/>
    </ligand>
</feature>
<evidence type="ECO:0000256" key="6">
    <source>
        <dbReference type="ARBA" id="ARBA00022737"/>
    </source>
</evidence>
<dbReference type="PROSITE" id="PS51851">
    <property type="entry name" value="KARI_C"/>
    <property type="match status" value="2"/>
</dbReference>
<feature type="binding site" evidence="12">
    <location>
        <position position="46"/>
    </location>
    <ligand>
        <name>NADP(+)</name>
        <dbReference type="ChEBI" id="CHEBI:58349"/>
    </ligand>
</feature>
<comment type="similarity">
    <text evidence="3 12 13">Belongs to the ketol-acid reductoisomerase family.</text>
</comment>
<evidence type="ECO:0000256" key="2">
    <source>
        <dbReference type="ARBA" id="ARBA00004885"/>
    </source>
</evidence>
<feature type="active site" evidence="12">
    <location>
        <position position="110"/>
    </location>
</feature>
<dbReference type="InterPro" id="IPR036291">
    <property type="entry name" value="NAD(P)-bd_dom_sf"/>
</dbReference>
<dbReference type="Proteomes" id="UP000016900">
    <property type="component" value="Chromosome"/>
</dbReference>
<keyword evidence="5 12" id="KW-0479">Metal-binding</keyword>
<feature type="binding site" evidence="12 13">
    <location>
        <position position="195"/>
    </location>
    <ligand>
        <name>Mg(2+)</name>
        <dbReference type="ChEBI" id="CHEBI:18420"/>
        <label>1</label>
    </ligand>
</feature>
<evidence type="ECO:0000256" key="9">
    <source>
        <dbReference type="ARBA" id="ARBA00023304"/>
    </source>
</evidence>
<dbReference type="EC" id="1.1.1.86" evidence="12"/>
<dbReference type="KEGG" id="hhs:HHS_02010"/>
<dbReference type="NCBIfam" id="TIGR00465">
    <property type="entry name" value="ilvC"/>
    <property type="match status" value="1"/>
</dbReference>
<dbReference type="InterPro" id="IPR013023">
    <property type="entry name" value="KARI"/>
</dbReference>
<feature type="binding site" evidence="12">
    <location>
        <position position="54"/>
    </location>
    <ligand>
        <name>NADP(+)</name>
        <dbReference type="ChEBI" id="CHEBI:58349"/>
    </ligand>
</feature>
<dbReference type="HAMAP" id="MF_00435">
    <property type="entry name" value="IlvC"/>
    <property type="match status" value="1"/>
</dbReference>
<evidence type="ECO:0000313" key="16">
    <source>
        <dbReference type="EMBL" id="BAO00171.1"/>
    </source>
</evidence>
<keyword evidence="17" id="KW-1185">Reference proteome</keyword>
<protein>
    <recommendedName>
        <fullName evidence="12">Ketol-acid reductoisomerase (NADP(+))</fullName>
        <shortName evidence="12">KARI</shortName>
        <ecNumber evidence="12">1.1.1.86</ecNumber>
    </recommendedName>
    <alternativeName>
        <fullName evidence="12">Acetohydroxy-acid isomeroreductase</fullName>
        <shortName evidence="12">AHIR</shortName>
    </alternativeName>
    <alternativeName>
        <fullName evidence="12">Alpha-keto-beta-hydroxylacyl reductoisomerase</fullName>
    </alternativeName>
</protein>
<dbReference type="PROSITE" id="PS51850">
    <property type="entry name" value="KARI_N"/>
    <property type="match status" value="1"/>
</dbReference>
<feature type="binding site" evidence="12">
    <location>
        <begin position="86"/>
        <end position="88"/>
    </location>
    <ligand>
        <name>NADP(+)</name>
        <dbReference type="ChEBI" id="CHEBI:58349"/>
    </ligand>
</feature>
<dbReference type="PANTHER" id="PTHR21371:SF1">
    <property type="entry name" value="KETOL-ACID REDUCTOISOMERASE, MITOCHONDRIAL"/>
    <property type="match status" value="1"/>
</dbReference>
<evidence type="ECO:0000256" key="13">
    <source>
        <dbReference type="PROSITE-ProRule" id="PRU01198"/>
    </source>
</evidence>
<dbReference type="GO" id="GO:0009099">
    <property type="term" value="P:L-valine biosynthetic process"/>
    <property type="evidence" value="ECO:0007669"/>
    <property type="project" value="UniProtKB-UniRule"/>
</dbReference>